<evidence type="ECO:0000259" key="1">
    <source>
        <dbReference type="Pfam" id="PF09983"/>
    </source>
</evidence>
<reference evidence="5 6" key="1">
    <citation type="submission" date="2018-08" db="EMBL/GenBank/DDBJ databases">
        <title>A genome reference for cultivated species of the human gut microbiota.</title>
        <authorList>
            <person name="Zou Y."/>
            <person name="Xue W."/>
            <person name="Luo G."/>
        </authorList>
    </citation>
    <scope>NUCLEOTIDE SEQUENCE [LARGE SCALE GENOMIC DNA]</scope>
    <source>
        <strain evidence="3 5">AF19-10AC</strain>
        <strain evidence="4 6">AF36-16BH</strain>
    </source>
</reference>
<dbReference type="Proteomes" id="UP000285013">
    <property type="component" value="Unassembled WGS sequence"/>
</dbReference>
<accession>A0A412PGF5</accession>
<evidence type="ECO:0008006" key="7">
    <source>
        <dbReference type="Google" id="ProtNLM"/>
    </source>
</evidence>
<organism evidence="4 6">
    <name type="scientific">Bacteroides intestinalis</name>
    <dbReference type="NCBI Taxonomy" id="329854"/>
    <lineage>
        <taxon>Bacteria</taxon>
        <taxon>Pseudomonadati</taxon>
        <taxon>Bacteroidota</taxon>
        <taxon>Bacteroidia</taxon>
        <taxon>Bacteroidales</taxon>
        <taxon>Bacteroidaceae</taxon>
        <taxon>Bacteroides</taxon>
    </lineage>
</organism>
<dbReference type="Proteomes" id="UP000284772">
    <property type="component" value="Unassembled WGS sequence"/>
</dbReference>
<evidence type="ECO:0000313" key="3">
    <source>
        <dbReference type="EMBL" id="RGT57300.1"/>
    </source>
</evidence>
<protein>
    <recommendedName>
        <fullName evidence="7">DUF3322 and DUF2220 domain-containing protein</fullName>
    </recommendedName>
</protein>
<feature type="domain" description="Wadjet protein JetD C-terminal" evidence="1">
    <location>
        <begin position="204"/>
        <end position="372"/>
    </location>
</feature>
<dbReference type="InterPro" id="IPR024537">
    <property type="entry name" value="DUF3322"/>
</dbReference>
<name>A0A412PGF5_9BACE</name>
<dbReference type="Pfam" id="PF09983">
    <property type="entry name" value="JetD_C"/>
    <property type="match status" value="1"/>
</dbReference>
<evidence type="ECO:0000313" key="5">
    <source>
        <dbReference type="Proteomes" id="UP000284772"/>
    </source>
</evidence>
<evidence type="ECO:0000259" key="2">
    <source>
        <dbReference type="Pfam" id="PF11795"/>
    </source>
</evidence>
<evidence type="ECO:0000313" key="6">
    <source>
        <dbReference type="Proteomes" id="UP000285013"/>
    </source>
</evidence>
<dbReference type="RefSeq" id="WP_044532398.1">
    <property type="nucleotide sequence ID" value="NZ_CABMMK010000004.1"/>
</dbReference>
<sequence>MITPQDIKKQSLSWWKELLLSITTGESFFPKEISRIGKITAKDILLKLTEYKASIAELQKGASLWGYTVEMTEKSFEKIGIQNIPTCIQIPSLEIYLHITRKRNELDIFIRNWQLITNEMPQLIEWSQRNPLRLISHDTWRDTIKVCKYFTEHPRPHLYIRELPIEVHTKYIEENKDLLKSLLDELLPASTITLNEKTFEKRYGLKCAEPLIRIRFLDSTLAPGFCWTDVSLPLPDFQRLNCACKYVFIMENKMNFLTLPLQPDSIAVWSGGGFNISFLKEIPWMTHVQNYYWGDLDAQGLQILNQFRSYYPSAIALMMDWETFHTYRHLVKEGTPALLQTLPQLTLEEYDLYRFLQENNFRLEQEQIPNEDSIKKIKQTVV</sequence>
<dbReference type="AlphaFoldDB" id="A0A412PGF5"/>
<proteinExistence type="predicted"/>
<dbReference type="Pfam" id="PF11795">
    <property type="entry name" value="DUF3322"/>
    <property type="match status" value="1"/>
</dbReference>
<evidence type="ECO:0000313" key="4">
    <source>
        <dbReference type="EMBL" id="RHL90520.1"/>
    </source>
</evidence>
<dbReference type="EMBL" id="QRPE01000020">
    <property type="protein sequence ID" value="RHL90520.1"/>
    <property type="molecule type" value="Genomic_DNA"/>
</dbReference>
<feature type="domain" description="DUF3322" evidence="2">
    <location>
        <begin position="4"/>
        <end position="184"/>
    </location>
</feature>
<dbReference type="EMBL" id="QRWT01000002">
    <property type="protein sequence ID" value="RGT57300.1"/>
    <property type="molecule type" value="Genomic_DNA"/>
</dbReference>
<gene>
    <name evidence="3" type="ORF">DWX27_03835</name>
    <name evidence="4" type="ORF">DWZ95_15680</name>
</gene>
<comment type="caution">
    <text evidence="4">The sequence shown here is derived from an EMBL/GenBank/DDBJ whole genome shotgun (WGS) entry which is preliminary data.</text>
</comment>
<dbReference type="InterPro" id="IPR024534">
    <property type="entry name" value="JetD_C"/>
</dbReference>